<keyword evidence="5 6" id="KW-0472">Membrane</keyword>
<dbReference type="CDD" id="cd06579">
    <property type="entry name" value="TM_PBP1_transp_AraH_like"/>
    <property type="match status" value="1"/>
</dbReference>
<feature type="transmembrane region" description="Helical" evidence="6">
    <location>
        <begin position="105"/>
        <end position="122"/>
    </location>
</feature>
<dbReference type="EMBL" id="AP023287">
    <property type="protein sequence ID" value="BCI51030.1"/>
    <property type="molecule type" value="Genomic_DNA"/>
</dbReference>
<dbReference type="GO" id="GO:0022857">
    <property type="term" value="F:transmembrane transporter activity"/>
    <property type="evidence" value="ECO:0007669"/>
    <property type="project" value="InterPro"/>
</dbReference>
<keyword evidence="4 6" id="KW-1133">Transmembrane helix</keyword>
<feature type="transmembrane region" description="Helical" evidence="6">
    <location>
        <begin position="222"/>
        <end position="245"/>
    </location>
</feature>
<evidence type="ECO:0000313" key="8">
    <source>
        <dbReference type="Proteomes" id="UP000515734"/>
    </source>
</evidence>
<dbReference type="GO" id="GO:0005886">
    <property type="term" value="C:plasma membrane"/>
    <property type="evidence" value="ECO:0007669"/>
    <property type="project" value="UniProtKB-SubCell"/>
</dbReference>
<dbReference type="RefSeq" id="WP_185294051.1">
    <property type="nucleotide sequence ID" value="NZ_AP023287.1"/>
</dbReference>
<dbReference type="Proteomes" id="UP000515734">
    <property type="component" value="Chromosome"/>
</dbReference>
<keyword evidence="2" id="KW-1003">Cell membrane</keyword>
<feature type="transmembrane region" description="Helical" evidence="6">
    <location>
        <begin position="54"/>
        <end position="75"/>
    </location>
</feature>
<feature type="transmembrane region" description="Helical" evidence="6">
    <location>
        <begin position="28"/>
        <end position="48"/>
    </location>
</feature>
<evidence type="ECO:0000256" key="6">
    <source>
        <dbReference type="SAM" id="Phobius"/>
    </source>
</evidence>
<evidence type="ECO:0000256" key="1">
    <source>
        <dbReference type="ARBA" id="ARBA00004651"/>
    </source>
</evidence>
<evidence type="ECO:0000256" key="3">
    <source>
        <dbReference type="ARBA" id="ARBA00022692"/>
    </source>
</evidence>
<keyword evidence="3 6" id="KW-0812">Transmembrane</keyword>
<protein>
    <submittedName>
        <fullName evidence="7">Sugar ABC transporter permease</fullName>
    </submittedName>
</protein>
<dbReference type="PANTHER" id="PTHR32196">
    <property type="entry name" value="ABC TRANSPORTER PERMEASE PROTEIN YPHD-RELATED-RELATED"/>
    <property type="match status" value="1"/>
</dbReference>
<evidence type="ECO:0000256" key="4">
    <source>
        <dbReference type="ARBA" id="ARBA00022989"/>
    </source>
</evidence>
<comment type="subcellular location">
    <subcellularLocation>
        <location evidence="1">Cell membrane</location>
        <topology evidence="1">Multi-pass membrane protein</topology>
    </subcellularLocation>
</comment>
<proteinExistence type="predicted"/>
<feature type="transmembrane region" description="Helical" evidence="6">
    <location>
        <begin position="129"/>
        <end position="149"/>
    </location>
</feature>
<feature type="transmembrane region" description="Helical" evidence="6">
    <location>
        <begin position="282"/>
        <end position="302"/>
    </location>
</feature>
<feature type="transmembrane region" description="Helical" evidence="6">
    <location>
        <begin position="169"/>
        <end position="193"/>
    </location>
</feature>
<sequence length="338" mass="34205">MSNDTTTLTNTPAAGGLRGDLVQRVIRYVLFAGFIAMVIFFAVAAPRFLTYGNIINIALSSAILLIVSVPFALVVITGKVDLSVGSTLGLSGVVTGVLITGGTDWLTAALLGIVVGALVGAANGAMISVLNLSPIVVTLGMLQVVRGIAERVTTAPPSGFGGGMAFLGRGTLFGIPVLVGIALLVLAVGIVFLHLSASGRHVYGLGVNTEATFLSGINTRRLSFMTFVAVGAAAGLGGVLLAARLDSAPPTTLGEGLELQVLTAVLLGGIAFNGGRGTMFGVVLGVAFLGVLQNGLLLLNVNTSGQKLATGAVLLIAAGLEEFGLKRGRLRALVKRSS</sequence>
<evidence type="ECO:0000256" key="2">
    <source>
        <dbReference type="ARBA" id="ARBA00022475"/>
    </source>
</evidence>
<dbReference type="AlphaFoldDB" id="A0A6S6P2U2"/>
<feature type="transmembrane region" description="Helical" evidence="6">
    <location>
        <begin position="82"/>
        <end position="99"/>
    </location>
</feature>
<evidence type="ECO:0000313" key="7">
    <source>
        <dbReference type="EMBL" id="BCI51030.1"/>
    </source>
</evidence>
<reference evidence="7 8" key="1">
    <citation type="submission" date="2020-07" db="EMBL/GenBank/DDBJ databases">
        <title>Complete genome sequence of Mycolicibacterium litorale like strain isolated from cardiac implantable electronic device infection.</title>
        <authorList>
            <person name="Fukano H."/>
            <person name="Miyama H."/>
            <person name="Hoshino Y."/>
        </authorList>
    </citation>
    <scope>NUCLEOTIDE SEQUENCE [LARGE SCALE GENOMIC DNA]</scope>
    <source>
        <strain evidence="7 8">NIIDNTM18</strain>
    </source>
</reference>
<dbReference type="Pfam" id="PF02653">
    <property type="entry name" value="BPD_transp_2"/>
    <property type="match status" value="1"/>
</dbReference>
<name>A0A6S6P2U2_9MYCO</name>
<evidence type="ECO:0000256" key="5">
    <source>
        <dbReference type="ARBA" id="ARBA00023136"/>
    </source>
</evidence>
<dbReference type="InterPro" id="IPR001851">
    <property type="entry name" value="ABC_transp_permease"/>
</dbReference>
<gene>
    <name evidence="7" type="ORF">NIIDNTM18_03080</name>
</gene>
<accession>A0A6S6P2U2</accession>
<organism evidence="7 8">
    <name type="scientific">Mycolicibacterium litorale</name>
    <dbReference type="NCBI Taxonomy" id="758802"/>
    <lineage>
        <taxon>Bacteria</taxon>
        <taxon>Bacillati</taxon>
        <taxon>Actinomycetota</taxon>
        <taxon>Actinomycetes</taxon>
        <taxon>Mycobacteriales</taxon>
        <taxon>Mycobacteriaceae</taxon>
        <taxon>Mycolicibacterium</taxon>
    </lineage>
</organism>